<evidence type="ECO:0000256" key="1">
    <source>
        <dbReference type="SAM" id="SignalP"/>
    </source>
</evidence>
<gene>
    <name evidence="3" type="primary">LOC116413561</name>
</gene>
<proteinExistence type="predicted"/>
<name>A0ABM3MCF2_GALME</name>
<dbReference type="Proteomes" id="UP001652740">
    <property type="component" value="Unplaced"/>
</dbReference>
<keyword evidence="2" id="KW-1185">Reference proteome</keyword>
<dbReference type="GeneID" id="116413561"/>
<feature type="chain" id="PRO_5046371648" evidence="1">
    <location>
        <begin position="18"/>
        <end position="118"/>
    </location>
</feature>
<organism evidence="2 3">
    <name type="scientific">Galleria mellonella</name>
    <name type="common">Greater wax moth</name>
    <dbReference type="NCBI Taxonomy" id="7137"/>
    <lineage>
        <taxon>Eukaryota</taxon>
        <taxon>Metazoa</taxon>
        <taxon>Ecdysozoa</taxon>
        <taxon>Arthropoda</taxon>
        <taxon>Hexapoda</taxon>
        <taxon>Insecta</taxon>
        <taxon>Pterygota</taxon>
        <taxon>Neoptera</taxon>
        <taxon>Endopterygota</taxon>
        <taxon>Lepidoptera</taxon>
        <taxon>Glossata</taxon>
        <taxon>Ditrysia</taxon>
        <taxon>Pyraloidea</taxon>
        <taxon>Pyralidae</taxon>
        <taxon>Galleriinae</taxon>
        <taxon>Galleria</taxon>
    </lineage>
</organism>
<accession>A0ABM3MCF2</accession>
<evidence type="ECO:0000313" key="2">
    <source>
        <dbReference type="Proteomes" id="UP001652740"/>
    </source>
</evidence>
<keyword evidence="1" id="KW-0732">Signal</keyword>
<dbReference type="RefSeq" id="XP_052749105.1">
    <property type="nucleotide sequence ID" value="XM_052893145.1"/>
</dbReference>
<protein>
    <submittedName>
        <fullName evidence="3">Uncharacterized protein LOC116413561 isoform X2</fullName>
    </submittedName>
</protein>
<sequence>MALYLLLCALAVSHTTAYVPWNNGNFHLDDLKANPGLIYPNVNVRPPSQIWPHDLGNVYQNDFRDPSTNYLPPSAMPVVPQLPVVLRPKVSPMPQSPRNIYGNDYYNKYRSLPKIMHI</sequence>
<feature type="signal peptide" evidence="1">
    <location>
        <begin position="1"/>
        <end position="17"/>
    </location>
</feature>
<reference evidence="3" key="1">
    <citation type="submission" date="2025-08" db="UniProtKB">
        <authorList>
            <consortium name="RefSeq"/>
        </authorList>
    </citation>
    <scope>IDENTIFICATION</scope>
    <source>
        <tissue evidence="3">Whole larvae</tissue>
    </source>
</reference>
<evidence type="ECO:0000313" key="3">
    <source>
        <dbReference type="RefSeq" id="XP_052749105.1"/>
    </source>
</evidence>